<evidence type="ECO:0008006" key="3">
    <source>
        <dbReference type="Google" id="ProtNLM"/>
    </source>
</evidence>
<accession>A0A1Z8B8D6</accession>
<reference evidence="2" key="1">
    <citation type="journal article" date="2017" name="Proc. Natl. Acad. Sci. U.S.A.">
        <title>Simulation of Deepwater Horizon oil plume reveals substrate specialization within a complex community of hydrocarbon-degraders.</title>
        <authorList>
            <person name="Hu P."/>
            <person name="Dubinsky E.A."/>
            <person name="Probst A.J."/>
            <person name="Wang J."/>
            <person name="Sieber C.M.K."/>
            <person name="Tom L.M."/>
            <person name="Gardinali P."/>
            <person name="Banfield J.F."/>
            <person name="Atlas R.M."/>
            <person name="Andersen G.L."/>
        </authorList>
    </citation>
    <scope>NUCLEOTIDE SEQUENCE [LARGE SCALE GENOMIC DNA]</scope>
</reference>
<name>A0A1Z8B8D6_9FLAO</name>
<gene>
    <name evidence="1" type="ORF">A9Q93_03055</name>
</gene>
<protein>
    <recommendedName>
        <fullName evidence="3">Lipoprotein</fullName>
    </recommendedName>
</protein>
<comment type="caution">
    <text evidence="1">The sequence shown here is derived from an EMBL/GenBank/DDBJ whole genome shotgun (WGS) entry which is preliminary data.</text>
</comment>
<evidence type="ECO:0000313" key="2">
    <source>
        <dbReference type="Proteomes" id="UP000196102"/>
    </source>
</evidence>
<dbReference type="AlphaFoldDB" id="A0A1Z8B8D6"/>
<evidence type="ECO:0000313" key="1">
    <source>
        <dbReference type="EMBL" id="OUS18810.1"/>
    </source>
</evidence>
<dbReference type="RefSeq" id="WP_303685915.1">
    <property type="nucleotide sequence ID" value="NZ_CAJXYO010000070.1"/>
</dbReference>
<organism evidence="1 2">
    <name type="scientific">Nonlabens dokdonensis</name>
    <dbReference type="NCBI Taxonomy" id="328515"/>
    <lineage>
        <taxon>Bacteria</taxon>
        <taxon>Pseudomonadati</taxon>
        <taxon>Bacteroidota</taxon>
        <taxon>Flavobacteriia</taxon>
        <taxon>Flavobacteriales</taxon>
        <taxon>Flavobacteriaceae</taxon>
        <taxon>Nonlabens</taxon>
    </lineage>
</organism>
<dbReference type="Proteomes" id="UP000196102">
    <property type="component" value="Unassembled WGS sequence"/>
</dbReference>
<dbReference type="EMBL" id="MAAX01000054">
    <property type="protein sequence ID" value="OUS18810.1"/>
    <property type="molecule type" value="Genomic_DNA"/>
</dbReference>
<sequence>MEKLILLLLIVFSISSCVTKSNQITKSKNYTTCPTDGTCSAQIIVDTRALIKKDEYGNSYEHLTKDTNYVLLKYAYDRNQLNGVADSHYHEIIYLSIPKDVKRIALIGQSMKQVELIYGRLCNCRNTTGYYYVNKGKVEVVKTDLGYDALLDIEVNNIPNVITELSIPFEF</sequence>
<proteinExistence type="predicted"/>
<dbReference type="PROSITE" id="PS51257">
    <property type="entry name" value="PROKAR_LIPOPROTEIN"/>
    <property type="match status" value="1"/>
</dbReference>